<reference evidence="1" key="1">
    <citation type="submission" date="2025-08" db="UniProtKB">
        <authorList>
            <consortium name="Ensembl"/>
        </authorList>
    </citation>
    <scope>IDENTIFICATION</scope>
</reference>
<reference evidence="1" key="2">
    <citation type="submission" date="2025-09" db="UniProtKB">
        <authorList>
            <consortium name="Ensembl"/>
        </authorList>
    </citation>
    <scope>IDENTIFICATION</scope>
</reference>
<dbReference type="AlphaFoldDB" id="A0A8C6GBZ1"/>
<sequence>MAFQDLLNLVGSHGRFQILQMAFLLICNVITMPHVILENFTAANLGHHCWVHIIDNDTNSNNNSGILSQDDLLKISIPLDSNLRPEKCCHFVQPQWHLLHFNGSFSNMAEPDTEPCMDGWVYDRRTFLSTTVTEVSGLNHNNPSMNSLQYFSTSTNSVYALKLLIDLLNTRVMFNDSNDFIYKYLFF</sequence>
<protein>
    <recommendedName>
        <fullName evidence="3">Solute carrier family 22 member 25</fullName>
    </recommendedName>
</protein>
<name>A0A8C6GBZ1_MUSSI</name>
<keyword evidence="2" id="KW-1185">Reference proteome</keyword>
<dbReference type="Ensembl" id="ENSMSIT00000004922.1">
    <property type="protein sequence ID" value="ENSMSIP00000003888.1"/>
    <property type="gene ID" value="ENSMSIG00000003588.1"/>
</dbReference>
<dbReference type="Proteomes" id="UP000694415">
    <property type="component" value="Unplaced"/>
</dbReference>
<evidence type="ECO:0000313" key="1">
    <source>
        <dbReference type="Ensembl" id="ENSMSIP00000003888.1"/>
    </source>
</evidence>
<proteinExistence type="predicted"/>
<organism evidence="1 2">
    <name type="scientific">Mus spicilegus</name>
    <name type="common">Mound-building mouse</name>
    <dbReference type="NCBI Taxonomy" id="10103"/>
    <lineage>
        <taxon>Eukaryota</taxon>
        <taxon>Metazoa</taxon>
        <taxon>Chordata</taxon>
        <taxon>Craniata</taxon>
        <taxon>Vertebrata</taxon>
        <taxon>Euteleostomi</taxon>
        <taxon>Mammalia</taxon>
        <taxon>Eutheria</taxon>
        <taxon>Euarchontoglires</taxon>
        <taxon>Glires</taxon>
        <taxon>Rodentia</taxon>
        <taxon>Myomorpha</taxon>
        <taxon>Muroidea</taxon>
        <taxon>Muridae</taxon>
        <taxon>Murinae</taxon>
        <taxon>Mus</taxon>
        <taxon>Mus</taxon>
    </lineage>
</organism>
<evidence type="ECO:0000313" key="2">
    <source>
        <dbReference type="Proteomes" id="UP000694415"/>
    </source>
</evidence>
<evidence type="ECO:0008006" key="3">
    <source>
        <dbReference type="Google" id="ProtNLM"/>
    </source>
</evidence>
<accession>A0A8C6GBZ1</accession>
<dbReference type="GeneTree" id="ENSGT00940000161239"/>